<gene>
    <name evidence="1" type="ORF">SAMN02745823_03427</name>
</gene>
<dbReference type="STRING" id="1123282.SAMN02745823_03427"/>
<accession>A0A1M5ZAM8</accession>
<proteinExistence type="predicted"/>
<dbReference type="EMBL" id="FQXV01000015">
    <property type="protein sequence ID" value="SHI20953.1"/>
    <property type="molecule type" value="Genomic_DNA"/>
</dbReference>
<organism evidence="1 2">
    <name type="scientific">Sporobacter termitidis DSM 10068</name>
    <dbReference type="NCBI Taxonomy" id="1123282"/>
    <lineage>
        <taxon>Bacteria</taxon>
        <taxon>Bacillati</taxon>
        <taxon>Bacillota</taxon>
        <taxon>Clostridia</taxon>
        <taxon>Eubacteriales</taxon>
        <taxon>Oscillospiraceae</taxon>
        <taxon>Sporobacter</taxon>
    </lineage>
</organism>
<evidence type="ECO:0008006" key="3">
    <source>
        <dbReference type="Google" id="ProtNLM"/>
    </source>
</evidence>
<keyword evidence="2" id="KW-1185">Reference proteome</keyword>
<evidence type="ECO:0000313" key="1">
    <source>
        <dbReference type="EMBL" id="SHI20953.1"/>
    </source>
</evidence>
<dbReference type="Proteomes" id="UP000183995">
    <property type="component" value="Unassembled WGS sequence"/>
</dbReference>
<dbReference type="RefSeq" id="WP_073081810.1">
    <property type="nucleotide sequence ID" value="NZ_FQXV01000015.1"/>
</dbReference>
<evidence type="ECO:0000313" key="2">
    <source>
        <dbReference type="Proteomes" id="UP000183995"/>
    </source>
</evidence>
<reference evidence="1 2" key="1">
    <citation type="submission" date="2016-11" db="EMBL/GenBank/DDBJ databases">
        <authorList>
            <person name="Jaros S."/>
            <person name="Januszkiewicz K."/>
            <person name="Wedrychowicz H."/>
        </authorList>
    </citation>
    <scope>NUCLEOTIDE SEQUENCE [LARGE SCALE GENOMIC DNA]</scope>
    <source>
        <strain evidence="1 2">DSM 10068</strain>
    </source>
</reference>
<protein>
    <recommendedName>
        <fullName evidence="3">Deacetylase PdaC domain-containing protein</fullName>
    </recommendedName>
</protein>
<name>A0A1M5ZAM8_9FIRM</name>
<sequence length="215" mass="23835">MYTEGAITIKYPQVVGLTNAVLQEAINKRISDAALRDLPILRDDTTLAEYDITGKIAYNSPDLISVYFEGYSNYRQAAHPNTFLYTVTIDVKNQKTVSLPELVKISGDFVNALIAGTYSSMNYDMTSDISSSIREYLRGMGTDYWLSELKNADTAGYAAASYLTKDALAVSVSVPHALGDHIEILLPYRELAAFKTDSPIWDYLLPETLPPGRDQ</sequence>
<dbReference type="AlphaFoldDB" id="A0A1M5ZAM8"/>
<dbReference type="Gene3D" id="3.30.565.40">
    <property type="entry name" value="Fervidobacterium nodosum Rt17-B1 like"/>
    <property type="match status" value="1"/>
</dbReference>